<feature type="transmembrane region" description="Helical" evidence="5">
    <location>
        <begin position="207"/>
        <end position="229"/>
    </location>
</feature>
<dbReference type="InterPro" id="IPR007688">
    <property type="entry name" value="Conjugal_tfr_TrbL/VirB6"/>
</dbReference>
<sequence length="374" mass="39695">MAVSVGSRGFFEYVGDDIIKAPIQNFTDQFSSNLIPTITPILIVGLTLYFVLKGYLAMTGRSQDPIMEILIHGFKVALIAYIFLNTGNFINYSWDFLDASEHLILNAMPGTPDSSWNAIDKLWVELFKIEEKYYECVKHFSLGKMIVMGLLGVIFVLASLFLTCSAFGVLLITTISLAVVCGFGPLFAGFLFFPLTKSWFDGWLKVCLGLAFTKILFSAFLMLVCSVVNGMLPTWSSVNQSAGDSWMPLLENFLTLVIVIVSAASLISKIPQISSSMVGGAQLAFSGSSSAMGSFAGAMNRAGSTMAAGKLMGGIGKEAMGAAGSSLTSASGIAKLATGVATGGASFAAQIGMAALKGGMQNRINRSLQQIGSK</sequence>
<organism evidence="6 7">
    <name type="scientific">Succinivibrio faecicola</name>
    <dbReference type="NCBI Taxonomy" id="2820300"/>
    <lineage>
        <taxon>Bacteria</taxon>
        <taxon>Pseudomonadati</taxon>
        <taxon>Pseudomonadota</taxon>
        <taxon>Gammaproteobacteria</taxon>
        <taxon>Aeromonadales</taxon>
        <taxon>Succinivibrionaceae</taxon>
        <taxon>Succinivibrio</taxon>
    </lineage>
</organism>
<feature type="transmembrane region" description="Helical" evidence="5">
    <location>
        <begin position="34"/>
        <end position="52"/>
    </location>
</feature>
<reference evidence="6 7" key="1">
    <citation type="submission" date="2021-03" db="EMBL/GenBank/DDBJ databases">
        <title>Succinivibrio sp. nov. isolated from feces of cow.</title>
        <authorList>
            <person name="Choi J.-Y."/>
        </authorList>
    </citation>
    <scope>NUCLEOTIDE SEQUENCE [LARGE SCALE GENOMIC DNA]</scope>
    <source>
        <strain evidence="6 7">AGMB01872</strain>
    </source>
</reference>
<dbReference type="Proteomes" id="UP000731465">
    <property type="component" value="Unassembled WGS sequence"/>
</dbReference>
<evidence type="ECO:0000256" key="5">
    <source>
        <dbReference type="SAM" id="Phobius"/>
    </source>
</evidence>
<evidence type="ECO:0000313" key="7">
    <source>
        <dbReference type="Proteomes" id="UP000731465"/>
    </source>
</evidence>
<evidence type="ECO:0000256" key="2">
    <source>
        <dbReference type="ARBA" id="ARBA00022692"/>
    </source>
</evidence>
<protein>
    <submittedName>
        <fullName evidence="6">Type IV secretion system protein</fullName>
    </submittedName>
</protein>
<dbReference type="Pfam" id="PF04610">
    <property type="entry name" value="TrbL"/>
    <property type="match status" value="1"/>
</dbReference>
<keyword evidence="3 5" id="KW-1133">Transmembrane helix</keyword>
<accession>A0ABS7DG53</accession>
<proteinExistence type="predicted"/>
<dbReference type="EMBL" id="JAGFNY010000013">
    <property type="protein sequence ID" value="MBW7570270.1"/>
    <property type="molecule type" value="Genomic_DNA"/>
</dbReference>
<evidence type="ECO:0000313" key="6">
    <source>
        <dbReference type="EMBL" id="MBW7570270.1"/>
    </source>
</evidence>
<gene>
    <name evidence="6" type="ORF">J5V48_05105</name>
</gene>
<feature type="transmembrane region" description="Helical" evidence="5">
    <location>
        <begin position="249"/>
        <end position="267"/>
    </location>
</feature>
<comment type="subcellular location">
    <subcellularLocation>
        <location evidence="1">Membrane</location>
        <topology evidence="1">Multi-pass membrane protein</topology>
    </subcellularLocation>
</comment>
<keyword evidence="7" id="KW-1185">Reference proteome</keyword>
<name>A0ABS7DG53_9GAMM</name>
<dbReference type="RefSeq" id="WP_219937492.1">
    <property type="nucleotide sequence ID" value="NZ_JAGFNY010000013.1"/>
</dbReference>
<comment type="caution">
    <text evidence="6">The sequence shown here is derived from an EMBL/GenBank/DDBJ whole genome shotgun (WGS) entry which is preliminary data.</text>
</comment>
<keyword evidence="4 5" id="KW-0472">Membrane</keyword>
<evidence type="ECO:0000256" key="4">
    <source>
        <dbReference type="ARBA" id="ARBA00023136"/>
    </source>
</evidence>
<feature type="transmembrane region" description="Helical" evidence="5">
    <location>
        <begin position="146"/>
        <end position="169"/>
    </location>
</feature>
<evidence type="ECO:0000256" key="1">
    <source>
        <dbReference type="ARBA" id="ARBA00004141"/>
    </source>
</evidence>
<feature type="transmembrane region" description="Helical" evidence="5">
    <location>
        <begin position="175"/>
        <end position="195"/>
    </location>
</feature>
<keyword evidence="2 5" id="KW-0812">Transmembrane</keyword>
<evidence type="ECO:0000256" key="3">
    <source>
        <dbReference type="ARBA" id="ARBA00022989"/>
    </source>
</evidence>